<evidence type="ECO:0000313" key="3">
    <source>
        <dbReference type="Proteomes" id="UP001196530"/>
    </source>
</evidence>
<protein>
    <submittedName>
        <fullName evidence="2">Uncharacterized protein</fullName>
    </submittedName>
</protein>
<dbReference type="PANTHER" id="PTHR37325">
    <property type="entry name" value="OXIDOREDUCTASE 21 KDA SUBUNIT, PUTATIVE (AFU_ORTHOLOGUE AFUA_4G05910)-RELATED"/>
    <property type="match status" value="1"/>
</dbReference>
<sequence length="347" mass="37288">MSVGGPVPVWKKYTTGSKGIWELIRSMLVLVPNRSSGNPYVPYYRVPSPSSSKQVYKDPRTVPAADIVQNDYFKRDKRRAYPRASVFTQPQIGALLQIGNAKRSRLPKGEEGAKQLALASSGQVDLPQVLRAADSAILHGELLGPRGEPVVAPNLNKKLSMELLEEPEHGMYTDEYPVRMFKLADSAHVSQAAEPAESADFRHCAVAVRGPEHGVDAGGAGGRRGQADPVDQLQGERRRPVQQEDPDCRRGGRHTHHTALRAAGAAEGRRAAGSRERSGGPQYAVLCVCAAQQGQAKESAAAGRADAQQLRGRGAVPGLLDRVSVGEHRHRAPPADGCAAGLRYIAE</sequence>
<feature type="region of interest" description="Disordered" evidence="1">
    <location>
        <begin position="212"/>
        <end position="278"/>
    </location>
</feature>
<organism evidence="2 3">
    <name type="scientific">Pichia angusta</name>
    <name type="common">Yeast</name>
    <name type="synonym">Hansenula polymorpha</name>
    <dbReference type="NCBI Taxonomy" id="870730"/>
    <lineage>
        <taxon>Eukaryota</taxon>
        <taxon>Fungi</taxon>
        <taxon>Dikarya</taxon>
        <taxon>Ascomycota</taxon>
        <taxon>Saccharomycotina</taxon>
        <taxon>Pichiomycetes</taxon>
        <taxon>Pichiales</taxon>
        <taxon>Pichiaceae</taxon>
        <taxon>Ogataea</taxon>
    </lineage>
</organism>
<accession>A0AAN6I4V8</accession>
<dbReference type="CDD" id="cd22849">
    <property type="entry name" value="NuzM"/>
    <property type="match status" value="1"/>
</dbReference>
<evidence type="ECO:0000256" key="1">
    <source>
        <dbReference type="SAM" id="MobiDB-lite"/>
    </source>
</evidence>
<comment type="caution">
    <text evidence="2">The sequence shown here is derived from an EMBL/GenBank/DDBJ whole genome shotgun (WGS) entry which is preliminary data.</text>
</comment>
<evidence type="ECO:0000313" key="2">
    <source>
        <dbReference type="EMBL" id="KAG7817691.1"/>
    </source>
</evidence>
<name>A0AAN6I4V8_PICAN</name>
<dbReference type="AlphaFoldDB" id="A0AAN6I4V8"/>
<reference evidence="2" key="1">
    <citation type="journal article" date="2021" name="G3 (Bethesda)">
        <title>Genomic diversity, chromosomal rearrangements, and interspecies hybridization in the ogataea polymorpha species complex.</title>
        <authorList>
            <person name="Hanson S.J."/>
            <person name="Cinneide E.O."/>
            <person name="Salzberg L.I."/>
            <person name="Wolfe K.H."/>
            <person name="McGowan J."/>
            <person name="Fitzpatrick D.A."/>
            <person name="Matlin K."/>
        </authorList>
    </citation>
    <scope>NUCLEOTIDE SEQUENCE</scope>
    <source>
        <strain evidence="2">61-244</strain>
    </source>
</reference>
<dbReference type="PANTHER" id="PTHR37325:SF1">
    <property type="entry name" value="OXIDOREDUCTASE 21 KDA SUBUNIT, PUTATIVE (AFU_ORTHOLOGUE AFUA_4G05910)-RELATED"/>
    <property type="match status" value="1"/>
</dbReference>
<feature type="compositionally biased region" description="Basic and acidic residues" evidence="1">
    <location>
        <begin position="267"/>
        <end position="278"/>
    </location>
</feature>
<feature type="compositionally biased region" description="Basic and acidic residues" evidence="1">
    <location>
        <begin position="234"/>
        <end position="250"/>
    </location>
</feature>
<dbReference type="RefSeq" id="XP_043059032.1">
    <property type="nucleotide sequence ID" value="XM_043204194.1"/>
</dbReference>
<dbReference type="GeneID" id="66127641"/>
<dbReference type="Proteomes" id="UP001196530">
    <property type="component" value="Unassembled WGS sequence"/>
</dbReference>
<dbReference type="InterPro" id="IPR016813">
    <property type="entry name" value="NADH_Ub_cplx-1_21kDa"/>
</dbReference>
<gene>
    <name evidence="2" type="ORF">KL928_003590</name>
</gene>
<dbReference type="EMBL" id="JAHLUX010000007">
    <property type="protein sequence ID" value="KAG7817691.1"/>
    <property type="molecule type" value="Genomic_DNA"/>
</dbReference>
<proteinExistence type="predicted"/>